<gene>
    <name evidence="1" type="ORF">PFNF54_02412</name>
</gene>
<reference evidence="1 2" key="1">
    <citation type="submission" date="2013-02" db="EMBL/GenBank/DDBJ databases">
        <title>The Genome Sequence of Plasmodium falciparum NF54.</title>
        <authorList>
            <consortium name="The Broad Institute Genome Sequencing Platform"/>
            <consortium name="The Broad Institute Genome Sequencing Center for Infectious Disease"/>
            <person name="Neafsey D."/>
            <person name="Cheeseman I."/>
            <person name="Volkman S."/>
            <person name="Adams J."/>
            <person name="Walker B."/>
            <person name="Young S.K."/>
            <person name="Zeng Q."/>
            <person name="Gargeya S."/>
            <person name="Fitzgerald M."/>
            <person name="Haas B."/>
            <person name="Abouelleil A."/>
            <person name="Alvarado L."/>
            <person name="Arachchi H.M."/>
            <person name="Berlin A.M."/>
            <person name="Chapman S.B."/>
            <person name="Dewar J."/>
            <person name="Goldberg J."/>
            <person name="Griggs A."/>
            <person name="Gujja S."/>
            <person name="Hansen M."/>
            <person name="Howarth C."/>
            <person name="Imamovic A."/>
            <person name="Larimer J."/>
            <person name="McCowan C."/>
            <person name="Murphy C."/>
            <person name="Neiman D."/>
            <person name="Pearson M."/>
            <person name="Priest M."/>
            <person name="Roberts A."/>
            <person name="Saif S."/>
            <person name="Shea T."/>
            <person name="Sisk P."/>
            <person name="Sykes S."/>
            <person name="Wortman J."/>
            <person name="Nusbaum C."/>
            <person name="Birren B."/>
        </authorList>
    </citation>
    <scope>NUCLEOTIDE SEQUENCE [LARGE SCALE GENOMIC DNA]</scope>
    <source>
        <strain evidence="1 2">NF54</strain>
    </source>
</reference>
<name>W7KG47_PLAFO</name>
<accession>W7KG47</accession>
<protein>
    <submittedName>
        <fullName evidence="1">Uncharacterized protein</fullName>
    </submittedName>
</protein>
<keyword evidence="2" id="KW-1185">Reference proteome</keyword>
<dbReference type="EMBL" id="KE123798">
    <property type="protein sequence ID" value="EWC88792.1"/>
    <property type="molecule type" value="Genomic_DNA"/>
</dbReference>
<evidence type="ECO:0000313" key="1">
    <source>
        <dbReference type="EMBL" id="EWC88792.1"/>
    </source>
</evidence>
<dbReference type="Proteomes" id="UP000030673">
    <property type="component" value="Unassembled WGS sequence"/>
</dbReference>
<sequence length="72" mass="8665">MSRRRDHKCIFYKNCFYFFQITPQIMYIYHYILLYCKKMARCSAVGTQKTVMQIAEQFQQEAKQKANGILVV</sequence>
<dbReference type="OMA" id="YYYILLY"/>
<evidence type="ECO:0000313" key="2">
    <source>
        <dbReference type="Proteomes" id="UP000030673"/>
    </source>
</evidence>
<organism evidence="1 2">
    <name type="scientific">Plasmodium falciparum (isolate NF54)</name>
    <dbReference type="NCBI Taxonomy" id="5843"/>
    <lineage>
        <taxon>Eukaryota</taxon>
        <taxon>Sar</taxon>
        <taxon>Alveolata</taxon>
        <taxon>Apicomplexa</taxon>
        <taxon>Aconoidasida</taxon>
        <taxon>Haemosporida</taxon>
        <taxon>Plasmodiidae</taxon>
        <taxon>Plasmodium</taxon>
        <taxon>Plasmodium (Laverania)</taxon>
    </lineage>
</organism>
<proteinExistence type="predicted"/>
<dbReference type="AlphaFoldDB" id="W7KG47"/>